<feature type="transmembrane region" description="Helical" evidence="7">
    <location>
        <begin position="111"/>
        <end position="132"/>
    </location>
</feature>
<dbReference type="EMBL" id="SWFS01000439">
    <property type="protein sequence ID" value="KAA8903615.1"/>
    <property type="molecule type" value="Genomic_DNA"/>
</dbReference>
<dbReference type="PANTHER" id="PTHR43791:SF24">
    <property type="entry name" value="NICOTINIC ACID PLASMA MEMBRANE TRANSPORTER"/>
    <property type="match status" value="1"/>
</dbReference>
<gene>
    <name evidence="9" type="ORF">TRICI_005652</name>
</gene>
<feature type="domain" description="Major facilitator superfamily (MFS) profile" evidence="8">
    <location>
        <begin position="48"/>
        <end position="457"/>
    </location>
</feature>
<feature type="transmembrane region" description="Helical" evidence="7">
    <location>
        <begin position="277"/>
        <end position="302"/>
    </location>
</feature>
<dbReference type="InterPro" id="IPR020846">
    <property type="entry name" value="MFS_dom"/>
</dbReference>
<evidence type="ECO:0000259" key="8">
    <source>
        <dbReference type="PROSITE" id="PS50850"/>
    </source>
</evidence>
<feature type="transmembrane region" description="Helical" evidence="7">
    <location>
        <begin position="433"/>
        <end position="454"/>
    </location>
</feature>
<protein>
    <recommendedName>
        <fullName evidence="8">Major facilitator superfamily (MFS) profile domain-containing protein</fullName>
    </recommendedName>
</protein>
<dbReference type="FunFam" id="1.20.1250.20:FF:000068">
    <property type="entry name" value="MFS general substrate transporter"/>
    <property type="match status" value="1"/>
</dbReference>
<keyword evidence="5 7" id="KW-0472">Membrane</keyword>
<comment type="similarity">
    <text evidence="6">Belongs to the major facilitator superfamily. Allantoate permease family.</text>
</comment>
<dbReference type="SUPFAM" id="SSF103473">
    <property type="entry name" value="MFS general substrate transporter"/>
    <property type="match status" value="1"/>
</dbReference>
<dbReference type="Proteomes" id="UP000761534">
    <property type="component" value="Unassembled WGS sequence"/>
</dbReference>
<dbReference type="PANTHER" id="PTHR43791">
    <property type="entry name" value="PERMEASE-RELATED"/>
    <property type="match status" value="1"/>
</dbReference>
<keyword evidence="10" id="KW-1185">Reference proteome</keyword>
<evidence type="ECO:0000313" key="10">
    <source>
        <dbReference type="Proteomes" id="UP000761534"/>
    </source>
</evidence>
<evidence type="ECO:0000313" key="9">
    <source>
        <dbReference type="EMBL" id="KAA8903615.1"/>
    </source>
</evidence>
<feature type="transmembrane region" description="Helical" evidence="7">
    <location>
        <begin position="81"/>
        <end position="99"/>
    </location>
</feature>
<dbReference type="GO" id="GO:0022857">
    <property type="term" value="F:transmembrane transporter activity"/>
    <property type="evidence" value="ECO:0007669"/>
    <property type="project" value="InterPro"/>
</dbReference>
<evidence type="ECO:0000256" key="7">
    <source>
        <dbReference type="SAM" id="Phobius"/>
    </source>
</evidence>
<feature type="transmembrane region" description="Helical" evidence="7">
    <location>
        <begin position="144"/>
        <end position="162"/>
    </location>
</feature>
<dbReference type="OrthoDB" id="2985014at2759"/>
<evidence type="ECO:0000256" key="2">
    <source>
        <dbReference type="ARBA" id="ARBA00022448"/>
    </source>
</evidence>
<comment type="caution">
    <text evidence="9">The sequence shown here is derived from an EMBL/GenBank/DDBJ whole genome shotgun (WGS) entry which is preliminary data.</text>
</comment>
<accession>A0A642UQM2</accession>
<keyword evidence="3 7" id="KW-0812">Transmembrane</keyword>
<feature type="transmembrane region" description="Helical" evidence="7">
    <location>
        <begin position="174"/>
        <end position="196"/>
    </location>
</feature>
<reference evidence="9" key="1">
    <citation type="journal article" date="2019" name="G3 (Bethesda)">
        <title>Genome Assemblies of Two Rare Opportunistic Yeast Pathogens: Diutina rugosa (syn. Candida rugosa) and Trichomonascus ciferrii (syn. Candida ciferrii).</title>
        <authorList>
            <person name="Mixao V."/>
            <person name="Saus E."/>
            <person name="Hansen A.P."/>
            <person name="Lass-Florl C."/>
            <person name="Gabaldon T."/>
        </authorList>
    </citation>
    <scope>NUCLEOTIDE SEQUENCE</scope>
    <source>
        <strain evidence="9">CBS 4856</strain>
    </source>
</reference>
<sequence>MSSSNSEKDVYTEADREKEAATEISQNALPTISRKRNRLLLHRIDRVVLPIVSLLYLLAFLDRSNIGNAAAAGMTEDLGLHGNQLNVGVSVFYVLYVLVETPATVLVKKVGTSRMLAIVMTGWSLVVVFSGFMKNYAGLLVTRLLLGLFEGCLFPTITIYLATIYLQDELNTRLAYFFGASALSGAFGGLLAWAILQMEGVGGKKGWQWLYIIEGLISFIGVVVAYFGLPDDIEKAWFLGEEDRQLVRQRHEMSKVFHGNQQFSWTEVRRAFADPKLWMFCVSQFCSDIILYGFSTFLPAIIKTLGYTDLSVQYMTIPVYIVGAVSFLGVAMIADRTGFRVGLLIPCAFLCIIGYALLLGVTNTKVMYFGTFLVAMGLYVLVGLNIGWLNNNTAPHFKRATALGFTQSVANTAGIVAGQIYPDSSAPRYKLGHYFSMFCAVGAVIVYVITFLYLKIRNKQKQKRLDNGEYRPSADGDDSDEFFYIY</sequence>
<dbReference type="InterPro" id="IPR011701">
    <property type="entry name" value="MFS"/>
</dbReference>
<dbReference type="Gene3D" id="1.20.1250.20">
    <property type="entry name" value="MFS general substrate transporter like domains"/>
    <property type="match status" value="2"/>
</dbReference>
<feature type="transmembrane region" description="Helical" evidence="7">
    <location>
        <begin position="44"/>
        <end position="61"/>
    </location>
</feature>
<feature type="transmembrane region" description="Helical" evidence="7">
    <location>
        <begin position="208"/>
        <end position="229"/>
    </location>
</feature>
<dbReference type="FunFam" id="1.20.1250.20:FF:000018">
    <property type="entry name" value="MFS transporter permease"/>
    <property type="match status" value="1"/>
</dbReference>
<organism evidence="9 10">
    <name type="scientific">Trichomonascus ciferrii</name>
    <dbReference type="NCBI Taxonomy" id="44093"/>
    <lineage>
        <taxon>Eukaryota</taxon>
        <taxon>Fungi</taxon>
        <taxon>Dikarya</taxon>
        <taxon>Ascomycota</taxon>
        <taxon>Saccharomycotina</taxon>
        <taxon>Dipodascomycetes</taxon>
        <taxon>Dipodascales</taxon>
        <taxon>Trichomonascaceae</taxon>
        <taxon>Trichomonascus</taxon>
        <taxon>Trichomonascus ciferrii complex</taxon>
    </lineage>
</organism>
<evidence type="ECO:0000256" key="5">
    <source>
        <dbReference type="ARBA" id="ARBA00023136"/>
    </source>
</evidence>
<dbReference type="InterPro" id="IPR036259">
    <property type="entry name" value="MFS_trans_sf"/>
</dbReference>
<name>A0A642UQM2_9ASCO</name>
<keyword evidence="2" id="KW-0813">Transport</keyword>
<keyword evidence="4 7" id="KW-1133">Transmembrane helix</keyword>
<dbReference type="PROSITE" id="PS50850">
    <property type="entry name" value="MFS"/>
    <property type="match status" value="1"/>
</dbReference>
<feature type="transmembrane region" description="Helical" evidence="7">
    <location>
        <begin position="400"/>
        <end position="421"/>
    </location>
</feature>
<evidence type="ECO:0000256" key="6">
    <source>
        <dbReference type="ARBA" id="ARBA00037968"/>
    </source>
</evidence>
<dbReference type="CDD" id="cd17327">
    <property type="entry name" value="MFS_FEN2_like"/>
    <property type="match status" value="1"/>
</dbReference>
<evidence type="ECO:0000256" key="4">
    <source>
        <dbReference type="ARBA" id="ARBA00022989"/>
    </source>
</evidence>
<feature type="transmembrane region" description="Helical" evidence="7">
    <location>
        <begin position="341"/>
        <end position="361"/>
    </location>
</feature>
<evidence type="ECO:0000256" key="1">
    <source>
        <dbReference type="ARBA" id="ARBA00004141"/>
    </source>
</evidence>
<comment type="subcellular location">
    <subcellularLocation>
        <location evidence="1">Membrane</location>
        <topology evidence="1">Multi-pass membrane protein</topology>
    </subcellularLocation>
</comment>
<dbReference type="VEuPathDB" id="FungiDB:TRICI_005652"/>
<dbReference type="AlphaFoldDB" id="A0A642UQM2"/>
<dbReference type="Pfam" id="PF07690">
    <property type="entry name" value="MFS_1"/>
    <property type="match status" value="1"/>
</dbReference>
<evidence type="ECO:0000256" key="3">
    <source>
        <dbReference type="ARBA" id="ARBA00022692"/>
    </source>
</evidence>
<proteinExistence type="inferred from homology"/>
<dbReference type="GO" id="GO:0016020">
    <property type="term" value="C:membrane"/>
    <property type="evidence" value="ECO:0007669"/>
    <property type="project" value="UniProtKB-SubCell"/>
</dbReference>
<feature type="transmembrane region" description="Helical" evidence="7">
    <location>
        <begin position="314"/>
        <end position="334"/>
    </location>
</feature>
<feature type="transmembrane region" description="Helical" evidence="7">
    <location>
        <begin position="367"/>
        <end position="388"/>
    </location>
</feature>